<dbReference type="InterPro" id="IPR023827">
    <property type="entry name" value="Peptidase_S8_Asp-AS"/>
</dbReference>
<dbReference type="InterPro" id="IPR036852">
    <property type="entry name" value="Peptidase_S8/S53_dom_sf"/>
</dbReference>
<sequence length="895" mass="89969">MGTSRTLLAAASTVALAAGTLVWLGQGGAVAAPEGDPVRVVVGVEQRSDVAGVAEDTDADVVRTMSRLPVAVLEVPADELEQLAAHPDVVSLMEDVPERPSLASSLPVINGDDVHGLGFDGTGATVAVLDTGIDADHPFYGTGGARIVSQFCSSTPAASDEDSLCPDGTTTDTNATVDGVAACLNATNANICDHGSHVAGIAAGSAATDSTNAPGDGVAPGAQLIAMQVFTRFNDTADCDPDGVGDPTPCVLTYPSDQINALNQLIALDAANPGWNVVAANMSLGGGNNGTACDGDTRKTAIDGLLTAGVATVISAGNDSHLNATGAPGCISTAFTVGSTTDADAVSGFSNRGGLLDVFAPGSSIISSEPDDTYGSKSGTSMAAPHVTGALAVLRAAYPARTVGDLMNDLRTTGVPITYATNAAGTTTATTPRIDLLAALRAPNEPPTVTADAATVTAPEGSTATNSGTFADPDSTVTSLSASRGAVVMGAGTWTWSEQTSDGPDSDPVTITATDDKGETGSVTFTRDVTNVVPTVTVDPAQVTATDEGGTISVEATFADPGWPDTHTATVDFGTGTGGPRPATVTVDDPGGPGAPRTGTITADFPYGDNGSYTVTVAVTDDDGGVGTANFPVVVTNLGPSVAIDDGDAVTFPGGAYVVTEIGETATVEADGSDPGSDDLTFTWDDGSGPISITSFNDGVGPEPDEPPTPTPLGTFPFFASDDVDVNETVPGVVELLLELADDDGATASDDLGVIVTGDATSTQGQGWWKHQYSGKGKPHVDPAFAAGYLEIVDAVSSVFSEDTSALTPSEAHAVLQPTGGDRRDRARADLLLAWLELASGAVSWDATVPLGGGQGSVGFLPLMFDAEETILDPAATNAELQDVSKDLSRVRHAG</sequence>
<evidence type="ECO:0000256" key="2">
    <source>
        <dbReference type="ARBA" id="ARBA00022670"/>
    </source>
</evidence>
<dbReference type="GO" id="GO:0004252">
    <property type="term" value="F:serine-type endopeptidase activity"/>
    <property type="evidence" value="ECO:0007669"/>
    <property type="project" value="UniProtKB-UniRule"/>
</dbReference>
<feature type="compositionally biased region" description="Polar residues" evidence="7">
    <location>
        <begin position="497"/>
        <end position="513"/>
    </location>
</feature>
<keyword evidence="4 5" id="KW-0720">Serine protease</keyword>
<proteinExistence type="inferred from homology"/>
<dbReference type="InterPro" id="IPR023828">
    <property type="entry name" value="Peptidase_S8_Ser-AS"/>
</dbReference>
<accession>A0A5Q6S0K1</accession>
<feature type="domain" description="Peptidase S8/S53" evidence="9">
    <location>
        <begin position="121"/>
        <end position="406"/>
    </location>
</feature>
<evidence type="ECO:0000256" key="7">
    <source>
        <dbReference type="SAM" id="MobiDB-lite"/>
    </source>
</evidence>
<evidence type="ECO:0000313" key="11">
    <source>
        <dbReference type="Proteomes" id="UP000307768"/>
    </source>
</evidence>
<dbReference type="PROSITE" id="PS00137">
    <property type="entry name" value="SUBTILASE_HIS"/>
    <property type="match status" value="1"/>
</dbReference>
<dbReference type="EMBL" id="VDFQ02000002">
    <property type="protein sequence ID" value="KAA1423886.1"/>
    <property type="molecule type" value="Genomic_DNA"/>
</dbReference>
<evidence type="ECO:0000256" key="1">
    <source>
        <dbReference type="ARBA" id="ARBA00011073"/>
    </source>
</evidence>
<dbReference type="PROSITE" id="PS00136">
    <property type="entry name" value="SUBTILASE_ASP"/>
    <property type="match status" value="1"/>
</dbReference>
<dbReference type="InterPro" id="IPR015500">
    <property type="entry name" value="Peptidase_S8_subtilisin-rel"/>
</dbReference>
<feature type="region of interest" description="Disordered" evidence="7">
    <location>
        <begin position="497"/>
        <end position="520"/>
    </location>
</feature>
<comment type="similarity">
    <text evidence="1 5 6">Belongs to the peptidase S8 family.</text>
</comment>
<keyword evidence="3 5" id="KW-0378">Hydrolase</keyword>
<feature type="chain" id="PRO_5039247430" evidence="8">
    <location>
        <begin position="18"/>
        <end position="895"/>
    </location>
</feature>
<dbReference type="Gene3D" id="3.40.50.200">
    <property type="entry name" value="Peptidase S8/S53 domain"/>
    <property type="match status" value="1"/>
</dbReference>
<comment type="caution">
    <text evidence="10">The sequence shown here is derived from an EMBL/GenBank/DDBJ whole genome shotgun (WGS) entry which is preliminary data.</text>
</comment>
<feature type="active site" description="Charge relay system" evidence="5">
    <location>
        <position position="381"/>
    </location>
</feature>
<dbReference type="AlphaFoldDB" id="A0A5Q6S0K1"/>
<dbReference type="CDD" id="cd00146">
    <property type="entry name" value="PKD"/>
    <property type="match status" value="1"/>
</dbReference>
<evidence type="ECO:0000259" key="9">
    <source>
        <dbReference type="Pfam" id="PF00082"/>
    </source>
</evidence>
<feature type="active site" description="Charge relay system" evidence="5">
    <location>
        <position position="130"/>
    </location>
</feature>
<dbReference type="PRINTS" id="PR00723">
    <property type="entry name" value="SUBTILISIN"/>
</dbReference>
<keyword evidence="2 5" id="KW-0645">Protease</keyword>
<evidence type="ECO:0000256" key="3">
    <source>
        <dbReference type="ARBA" id="ARBA00022801"/>
    </source>
</evidence>
<dbReference type="Proteomes" id="UP000307768">
    <property type="component" value="Unassembled WGS sequence"/>
</dbReference>
<dbReference type="PANTHER" id="PTHR43806:SF11">
    <property type="entry name" value="CEREVISIN-RELATED"/>
    <property type="match status" value="1"/>
</dbReference>
<dbReference type="PROSITE" id="PS00138">
    <property type="entry name" value="SUBTILASE_SER"/>
    <property type="match status" value="1"/>
</dbReference>
<evidence type="ECO:0000256" key="6">
    <source>
        <dbReference type="RuleBase" id="RU003355"/>
    </source>
</evidence>
<dbReference type="GO" id="GO:0006508">
    <property type="term" value="P:proteolysis"/>
    <property type="evidence" value="ECO:0007669"/>
    <property type="project" value="UniProtKB-KW"/>
</dbReference>
<dbReference type="InterPro" id="IPR000209">
    <property type="entry name" value="Peptidase_S8/S53_dom"/>
</dbReference>
<organism evidence="10 11">
    <name type="scientific">Mumia zhuanghuii</name>
    <dbReference type="NCBI Taxonomy" id="2585211"/>
    <lineage>
        <taxon>Bacteria</taxon>
        <taxon>Bacillati</taxon>
        <taxon>Actinomycetota</taxon>
        <taxon>Actinomycetes</taxon>
        <taxon>Propionibacteriales</taxon>
        <taxon>Nocardioidaceae</taxon>
        <taxon>Mumia</taxon>
    </lineage>
</organism>
<dbReference type="SUPFAM" id="SSF52743">
    <property type="entry name" value="Subtilisin-like"/>
    <property type="match status" value="1"/>
</dbReference>
<evidence type="ECO:0000256" key="4">
    <source>
        <dbReference type="ARBA" id="ARBA00022825"/>
    </source>
</evidence>
<dbReference type="InterPro" id="IPR050131">
    <property type="entry name" value="Peptidase_S8_subtilisin-like"/>
</dbReference>
<gene>
    <name evidence="10" type="ORF">FE697_010040</name>
</gene>
<dbReference type="PROSITE" id="PS51892">
    <property type="entry name" value="SUBTILASE"/>
    <property type="match status" value="1"/>
</dbReference>
<protein>
    <submittedName>
        <fullName evidence="10">S8 family serine peptidase</fullName>
    </submittedName>
</protein>
<reference evidence="10 11" key="1">
    <citation type="submission" date="2019-09" db="EMBL/GenBank/DDBJ databases">
        <title>Mumia zhuanghuii sp. nov. isolated from the intestinal contents of plateau pika (Ochotona curzoniae) in the Qinghai-Tibet plateau of China.</title>
        <authorList>
            <person name="Tian Z."/>
        </authorList>
    </citation>
    <scope>NUCLEOTIDE SEQUENCE [LARGE SCALE GENOMIC DNA]</scope>
    <source>
        <strain evidence="11">350</strain>
    </source>
</reference>
<evidence type="ECO:0000256" key="5">
    <source>
        <dbReference type="PROSITE-ProRule" id="PRU01240"/>
    </source>
</evidence>
<dbReference type="OrthoDB" id="9766923at2"/>
<evidence type="ECO:0000313" key="10">
    <source>
        <dbReference type="EMBL" id="KAA1423886.1"/>
    </source>
</evidence>
<dbReference type="RefSeq" id="WP_149769405.1">
    <property type="nucleotide sequence ID" value="NZ_VDFQ02000002.1"/>
</dbReference>
<evidence type="ECO:0000256" key="8">
    <source>
        <dbReference type="SAM" id="SignalP"/>
    </source>
</evidence>
<dbReference type="InterPro" id="IPR022398">
    <property type="entry name" value="Peptidase_S8_His-AS"/>
</dbReference>
<feature type="signal peptide" evidence="8">
    <location>
        <begin position="1"/>
        <end position="17"/>
    </location>
</feature>
<dbReference type="PANTHER" id="PTHR43806">
    <property type="entry name" value="PEPTIDASE S8"/>
    <property type="match status" value="1"/>
</dbReference>
<dbReference type="Pfam" id="PF00082">
    <property type="entry name" value="Peptidase_S8"/>
    <property type="match status" value="1"/>
</dbReference>
<feature type="active site" description="Charge relay system" evidence="5">
    <location>
        <position position="194"/>
    </location>
</feature>
<keyword evidence="8" id="KW-0732">Signal</keyword>
<name>A0A5Q6S0K1_9ACTN</name>